<dbReference type="SUPFAM" id="SSF52172">
    <property type="entry name" value="CheY-like"/>
    <property type="match status" value="1"/>
</dbReference>
<dbReference type="CDD" id="cd06170">
    <property type="entry name" value="LuxR_C_like"/>
    <property type="match status" value="1"/>
</dbReference>
<keyword evidence="5" id="KW-0804">Transcription</keyword>
<dbReference type="CDD" id="cd17535">
    <property type="entry name" value="REC_NarL-like"/>
    <property type="match status" value="1"/>
</dbReference>
<organism evidence="9 10">
    <name type="scientific">Litchfieldia luteola</name>
    <dbReference type="NCBI Taxonomy" id="682179"/>
    <lineage>
        <taxon>Bacteria</taxon>
        <taxon>Bacillati</taxon>
        <taxon>Bacillota</taxon>
        <taxon>Bacilli</taxon>
        <taxon>Bacillales</taxon>
        <taxon>Bacillaceae</taxon>
        <taxon>Litchfieldia</taxon>
    </lineage>
</organism>
<keyword evidence="2 6" id="KW-0597">Phosphoprotein</keyword>
<dbReference type="InterPro" id="IPR011006">
    <property type="entry name" value="CheY-like_superfamily"/>
</dbReference>
<dbReference type="PRINTS" id="PR00038">
    <property type="entry name" value="HTHLUXR"/>
</dbReference>
<evidence type="ECO:0000256" key="2">
    <source>
        <dbReference type="ARBA" id="ARBA00022553"/>
    </source>
</evidence>
<feature type="domain" description="HTH luxR-type" evidence="7">
    <location>
        <begin position="150"/>
        <end position="215"/>
    </location>
</feature>
<evidence type="ECO:0000313" key="10">
    <source>
        <dbReference type="Proteomes" id="UP001516662"/>
    </source>
</evidence>
<evidence type="ECO:0000256" key="4">
    <source>
        <dbReference type="ARBA" id="ARBA00023125"/>
    </source>
</evidence>
<evidence type="ECO:0000259" key="8">
    <source>
        <dbReference type="PROSITE" id="PS50110"/>
    </source>
</evidence>
<dbReference type="PROSITE" id="PS50110">
    <property type="entry name" value="RESPONSE_REGULATORY"/>
    <property type="match status" value="1"/>
</dbReference>
<keyword evidence="3" id="KW-0805">Transcription regulation</keyword>
<dbReference type="RefSeq" id="WP_193538271.1">
    <property type="nucleotide sequence ID" value="NZ_JADCLJ010000022.1"/>
</dbReference>
<dbReference type="InterPro" id="IPR058245">
    <property type="entry name" value="NreC/VraR/RcsB-like_REC"/>
</dbReference>
<comment type="subcellular location">
    <subcellularLocation>
        <location evidence="1">Cytoplasm</location>
    </subcellularLocation>
</comment>
<dbReference type="InterPro" id="IPR016032">
    <property type="entry name" value="Sig_transdc_resp-reg_C-effctor"/>
</dbReference>
<dbReference type="SMART" id="SM00421">
    <property type="entry name" value="HTH_LUXR"/>
    <property type="match status" value="1"/>
</dbReference>
<comment type="caution">
    <text evidence="9">The sequence shown here is derived from an EMBL/GenBank/DDBJ whole genome shotgun (WGS) entry which is preliminary data.</text>
</comment>
<dbReference type="SUPFAM" id="SSF46894">
    <property type="entry name" value="C-terminal effector domain of the bipartite response regulators"/>
    <property type="match status" value="1"/>
</dbReference>
<dbReference type="PROSITE" id="PS00622">
    <property type="entry name" value="HTH_LUXR_1"/>
    <property type="match status" value="1"/>
</dbReference>
<proteinExistence type="predicted"/>
<dbReference type="InterPro" id="IPR000792">
    <property type="entry name" value="Tscrpt_reg_LuxR_C"/>
</dbReference>
<dbReference type="Pfam" id="PF00072">
    <property type="entry name" value="Response_reg"/>
    <property type="match status" value="1"/>
</dbReference>
<evidence type="ECO:0000313" key="9">
    <source>
        <dbReference type="EMBL" id="MBE4909548.1"/>
    </source>
</evidence>
<keyword evidence="10" id="KW-1185">Reference proteome</keyword>
<evidence type="ECO:0000256" key="3">
    <source>
        <dbReference type="ARBA" id="ARBA00023015"/>
    </source>
</evidence>
<feature type="modified residue" description="4-aspartylphosphate" evidence="6">
    <location>
        <position position="56"/>
    </location>
</feature>
<dbReference type="PROSITE" id="PS50043">
    <property type="entry name" value="HTH_LUXR_2"/>
    <property type="match status" value="1"/>
</dbReference>
<dbReference type="EMBL" id="JADCLJ010000022">
    <property type="protein sequence ID" value="MBE4909548.1"/>
    <property type="molecule type" value="Genomic_DNA"/>
</dbReference>
<keyword evidence="4" id="KW-0238">DNA-binding</keyword>
<evidence type="ECO:0000259" key="7">
    <source>
        <dbReference type="PROSITE" id="PS50043"/>
    </source>
</evidence>
<evidence type="ECO:0000256" key="6">
    <source>
        <dbReference type="PROSITE-ProRule" id="PRU00169"/>
    </source>
</evidence>
<reference evidence="9 10" key="1">
    <citation type="submission" date="2020-10" db="EMBL/GenBank/DDBJ databases">
        <title>Bacillus sp. HD4P25, an endophyte from a halophyte.</title>
        <authorList>
            <person name="Sun J.-Q."/>
        </authorList>
    </citation>
    <scope>NUCLEOTIDE SEQUENCE [LARGE SCALE GENOMIC DNA]</scope>
    <source>
        <strain evidence="9 10">YIM 93174</strain>
    </source>
</reference>
<sequence>MKNIKLLLVDDQELIRESLAFVLNTDEEIEVVGLAANGHEAISLCEELSPTIVLMDIQMPVLNGIEATKMIKQKWPETKVMILTTFQEVEHVVEALSIGAEGYLLKAIHPKDLISGIKQVHNNGTLLSQNLAKALVEQIQHSREVNGTPAVKTSYGLTEREEQILKCLSQGLSNKQISERLFLSEGTVKNYISSIYHKLDVKDRYQAALKAKEEDIV</sequence>
<evidence type="ECO:0000256" key="1">
    <source>
        <dbReference type="ARBA" id="ARBA00004496"/>
    </source>
</evidence>
<dbReference type="SMART" id="SM00448">
    <property type="entry name" value="REC"/>
    <property type="match status" value="1"/>
</dbReference>
<dbReference type="Gene3D" id="3.40.50.2300">
    <property type="match status" value="1"/>
</dbReference>
<dbReference type="PANTHER" id="PTHR43214:SF24">
    <property type="entry name" value="TRANSCRIPTIONAL REGULATORY PROTEIN NARL-RELATED"/>
    <property type="match status" value="1"/>
</dbReference>
<accession>A0ABR9QM10</accession>
<dbReference type="PANTHER" id="PTHR43214">
    <property type="entry name" value="TWO-COMPONENT RESPONSE REGULATOR"/>
    <property type="match status" value="1"/>
</dbReference>
<dbReference type="Proteomes" id="UP001516662">
    <property type="component" value="Unassembled WGS sequence"/>
</dbReference>
<gene>
    <name evidence="9" type="ORF">IMZ08_15965</name>
</gene>
<dbReference type="InterPro" id="IPR001789">
    <property type="entry name" value="Sig_transdc_resp-reg_receiver"/>
</dbReference>
<dbReference type="Pfam" id="PF00196">
    <property type="entry name" value="GerE"/>
    <property type="match status" value="1"/>
</dbReference>
<name>A0ABR9QM10_9BACI</name>
<protein>
    <submittedName>
        <fullName evidence="9">Response regulator transcription factor</fullName>
    </submittedName>
</protein>
<evidence type="ECO:0000256" key="5">
    <source>
        <dbReference type="ARBA" id="ARBA00023163"/>
    </source>
</evidence>
<feature type="domain" description="Response regulatory" evidence="8">
    <location>
        <begin position="5"/>
        <end position="121"/>
    </location>
</feature>
<dbReference type="InterPro" id="IPR039420">
    <property type="entry name" value="WalR-like"/>
</dbReference>